<evidence type="ECO:0000313" key="1">
    <source>
        <dbReference type="EMBL" id="KAL0570901.1"/>
    </source>
</evidence>
<sequence length="490" mass="55935">MAGSPTSRSVGHNLMPATELEKAVNRPIAIGWIRPSIEAKQTDDMLGNTPEKFKLVIKSKRGETLRELEWDSAHEGWSVDIVQIRRWETENLSIELRQTRLFRVSYQTIASGTLTMKEVETALRASQNQLELCITTPQNGGCPKKLFLMVNISATSVLPVWITVITLVDTGNSVMDKTLKSLDLVFKSGQGRTLKNSRWDSSHRYWHVNLPQRRGDETNHLSIQLRRKRRAIGIRTTLATATLTIEESEQAVRESRKVAIPIPVIRHSNSLKFRTEIIKSFAIPPRSSLNVGKLILAIEVEGDDMSMSDMDRAALLRSVDRVLEYTSVITEVLEKLSGKKRELDEQLVDLVEVVNQVYGCAILKDDPLRNYEKFRLLFDTMIQQSVECFLFLSNYISDGYLRHMFVSPQKIDEFTKAFRKLKDHFSDAQQYETTITALEAKHLLVDLRESLQNFLRPQPPLSRRHSRNVVNSRTEVRSAQLAGYLETGTR</sequence>
<dbReference type="Proteomes" id="UP001465976">
    <property type="component" value="Unassembled WGS sequence"/>
</dbReference>
<comment type="caution">
    <text evidence="1">The sequence shown here is derived from an EMBL/GenBank/DDBJ whole genome shotgun (WGS) entry which is preliminary data.</text>
</comment>
<protein>
    <submittedName>
        <fullName evidence="1">Uncharacterized protein</fullName>
    </submittedName>
</protein>
<name>A0ABR3F6N8_9AGAR</name>
<proteinExistence type="predicted"/>
<accession>A0ABR3F6N8</accession>
<keyword evidence="2" id="KW-1185">Reference proteome</keyword>
<evidence type="ECO:0000313" key="2">
    <source>
        <dbReference type="Proteomes" id="UP001465976"/>
    </source>
</evidence>
<organism evidence="1 2">
    <name type="scientific">Marasmius crinis-equi</name>
    <dbReference type="NCBI Taxonomy" id="585013"/>
    <lineage>
        <taxon>Eukaryota</taxon>
        <taxon>Fungi</taxon>
        <taxon>Dikarya</taxon>
        <taxon>Basidiomycota</taxon>
        <taxon>Agaricomycotina</taxon>
        <taxon>Agaricomycetes</taxon>
        <taxon>Agaricomycetidae</taxon>
        <taxon>Agaricales</taxon>
        <taxon>Marasmiineae</taxon>
        <taxon>Marasmiaceae</taxon>
        <taxon>Marasmius</taxon>
    </lineage>
</organism>
<gene>
    <name evidence="1" type="ORF">V5O48_011056</name>
</gene>
<reference evidence="1 2" key="1">
    <citation type="submission" date="2024-02" db="EMBL/GenBank/DDBJ databases">
        <title>A draft genome for the cacao thread blight pathogen Marasmius crinis-equi.</title>
        <authorList>
            <person name="Cohen S.P."/>
            <person name="Baruah I.K."/>
            <person name="Amoako-Attah I."/>
            <person name="Bukari Y."/>
            <person name="Meinhardt L.W."/>
            <person name="Bailey B.A."/>
        </authorList>
    </citation>
    <scope>NUCLEOTIDE SEQUENCE [LARGE SCALE GENOMIC DNA]</scope>
    <source>
        <strain evidence="1 2">GH-76</strain>
    </source>
</reference>
<dbReference type="EMBL" id="JBAHYK010000856">
    <property type="protein sequence ID" value="KAL0570901.1"/>
    <property type="molecule type" value="Genomic_DNA"/>
</dbReference>